<dbReference type="GO" id="GO:0000160">
    <property type="term" value="P:phosphorelay signal transduction system"/>
    <property type="evidence" value="ECO:0007669"/>
    <property type="project" value="InterPro"/>
</dbReference>
<name>A0A1V4AVC5_9BACT</name>
<dbReference type="SMART" id="SM00086">
    <property type="entry name" value="PAC"/>
    <property type="match status" value="1"/>
</dbReference>
<dbReference type="AlphaFoldDB" id="A0A1V4AVC5"/>
<feature type="domain" description="PAC" evidence="4">
    <location>
        <begin position="215"/>
        <end position="267"/>
    </location>
</feature>
<dbReference type="Pfam" id="PF00563">
    <property type="entry name" value="EAL"/>
    <property type="match status" value="1"/>
</dbReference>
<evidence type="ECO:0000313" key="7">
    <source>
        <dbReference type="EMBL" id="OOP57074.1"/>
    </source>
</evidence>
<dbReference type="PROSITE" id="PS50112">
    <property type="entry name" value="PAS"/>
    <property type="match status" value="1"/>
</dbReference>
<dbReference type="STRING" id="1004156.AYP45_05500"/>
<dbReference type="PANTHER" id="PTHR44757">
    <property type="entry name" value="DIGUANYLATE CYCLASE DGCP"/>
    <property type="match status" value="1"/>
</dbReference>
<feature type="domain" description="PAS" evidence="3">
    <location>
        <begin position="145"/>
        <end position="191"/>
    </location>
</feature>
<dbReference type="FunFam" id="3.30.70.270:FF:000001">
    <property type="entry name" value="Diguanylate cyclase domain protein"/>
    <property type="match status" value="1"/>
</dbReference>
<accession>A0A1V4AVC5</accession>
<dbReference type="InterPro" id="IPR001610">
    <property type="entry name" value="PAC"/>
</dbReference>
<feature type="modified residue" description="4-aspartylphosphate" evidence="1">
    <location>
        <position position="65"/>
    </location>
</feature>
<dbReference type="PROSITE" id="PS50110">
    <property type="entry name" value="RESPONSE_REGULATORY"/>
    <property type="match status" value="1"/>
</dbReference>
<dbReference type="InterPro" id="IPR000160">
    <property type="entry name" value="GGDEF_dom"/>
</dbReference>
<dbReference type="SMART" id="SM00448">
    <property type="entry name" value="REC"/>
    <property type="match status" value="1"/>
</dbReference>
<dbReference type="EMBL" id="AYTS01000045">
    <property type="protein sequence ID" value="OOP57074.1"/>
    <property type="molecule type" value="Genomic_DNA"/>
</dbReference>
<evidence type="ECO:0000259" key="2">
    <source>
        <dbReference type="PROSITE" id="PS50110"/>
    </source>
</evidence>
<dbReference type="InterPro" id="IPR011006">
    <property type="entry name" value="CheY-like_superfamily"/>
</dbReference>
<dbReference type="Gene3D" id="3.30.70.270">
    <property type="match status" value="1"/>
</dbReference>
<dbReference type="CDD" id="cd01949">
    <property type="entry name" value="GGDEF"/>
    <property type="match status" value="1"/>
</dbReference>
<keyword evidence="1" id="KW-0597">Phosphoprotein</keyword>
<proteinExistence type="predicted"/>
<dbReference type="NCBIfam" id="TIGR00254">
    <property type="entry name" value="GGDEF"/>
    <property type="match status" value="1"/>
</dbReference>
<dbReference type="PANTHER" id="PTHR44757:SF2">
    <property type="entry name" value="BIOFILM ARCHITECTURE MAINTENANCE PROTEIN MBAA"/>
    <property type="match status" value="1"/>
</dbReference>
<evidence type="ECO:0000313" key="8">
    <source>
        <dbReference type="Proteomes" id="UP000189681"/>
    </source>
</evidence>
<dbReference type="NCBIfam" id="TIGR00229">
    <property type="entry name" value="sensory_box"/>
    <property type="match status" value="1"/>
</dbReference>
<feature type="domain" description="Response regulatory" evidence="2">
    <location>
        <begin position="13"/>
        <end position="132"/>
    </location>
</feature>
<dbReference type="InterPro" id="IPR001789">
    <property type="entry name" value="Sig_transdc_resp-reg_receiver"/>
</dbReference>
<dbReference type="Gene3D" id="3.40.50.2300">
    <property type="match status" value="1"/>
</dbReference>
<dbReference type="CDD" id="cd00156">
    <property type="entry name" value="REC"/>
    <property type="match status" value="1"/>
</dbReference>
<dbReference type="GO" id="GO:0003824">
    <property type="term" value="F:catalytic activity"/>
    <property type="evidence" value="ECO:0007669"/>
    <property type="project" value="UniProtKB-ARBA"/>
</dbReference>
<dbReference type="Gene3D" id="3.20.20.450">
    <property type="entry name" value="EAL domain"/>
    <property type="match status" value="1"/>
</dbReference>
<dbReference type="SMART" id="SM00052">
    <property type="entry name" value="EAL"/>
    <property type="match status" value="1"/>
</dbReference>
<dbReference type="CDD" id="cd01948">
    <property type="entry name" value="EAL"/>
    <property type="match status" value="1"/>
</dbReference>
<protein>
    <recommendedName>
        <fullName evidence="9">Two-component system response regulator</fullName>
    </recommendedName>
</protein>
<dbReference type="InterPro" id="IPR001633">
    <property type="entry name" value="EAL_dom"/>
</dbReference>
<dbReference type="SUPFAM" id="SSF52172">
    <property type="entry name" value="CheY-like"/>
    <property type="match status" value="1"/>
</dbReference>
<dbReference type="Pfam" id="PF13426">
    <property type="entry name" value="PAS_9"/>
    <property type="match status" value="1"/>
</dbReference>
<dbReference type="Pfam" id="PF00990">
    <property type="entry name" value="GGDEF"/>
    <property type="match status" value="1"/>
</dbReference>
<dbReference type="PROSITE" id="PS50887">
    <property type="entry name" value="GGDEF"/>
    <property type="match status" value="1"/>
</dbReference>
<feature type="domain" description="GGDEF" evidence="6">
    <location>
        <begin position="300"/>
        <end position="433"/>
    </location>
</feature>
<reference evidence="7 8" key="1">
    <citation type="journal article" date="2017" name="Water Res.">
        <title>Discovery and metagenomic analysis of an anammox bacterial enrichment related to Candidatus "Brocadia caroliniensis" in a full-scale glycerol-fed nitritation-denitritation separate centrate treatment process.</title>
        <authorList>
            <person name="Park H."/>
            <person name="Brotto A.C."/>
            <person name="van Loosdrecht M.C."/>
            <person name="Chandran K."/>
        </authorList>
    </citation>
    <scope>NUCLEOTIDE SEQUENCE [LARGE SCALE GENOMIC DNA]</scope>
    <source>
        <strain evidence="7">26THWARD</strain>
    </source>
</reference>
<dbReference type="InterPro" id="IPR035919">
    <property type="entry name" value="EAL_sf"/>
</dbReference>
<dbReference type="PROSITE" id="PS50883">
    <property type="entry name" value="EAL"/>
    <property type="match status" value="1"/>
</dbReference>
<comment type="caution">
    <text evidence="7">The sequence shown here is derived from an EMBL/GenBank/DDBJ whole genome shotgun (WGS) entry which is preliminary data.</text>
</comment>
<dbReference type="PROSITE" id="PS50113">
    <property type="entry name" value="PAC"/>
    <property type="match status" value="1"/>
</dbReference>
<gene>
    <name evidence="7" type="ORF">AYP45_05500</name>
</gene>
<dbReference type="InterPro" id="IPR000700">
    <property type="entry name" value="PAS-assoc_C"/>
</dbReference>
<feature type="domain" description="EAL" evidence="5">
    <location>
        <begin position="442"/>
        <end position="696"/>
    </location>
</feature>
<dbReference type="InterPro" id="IPR029787">
    <property type="entry name" value="Nucleotide_cyclase"/>
</dbReference>
<dbReference type="SMART" id="SM00091">
    <property type="entry name" value="PAS"/>
    <property type="match status" value="1"/>
</dbReference>
<dbReference type="InterPro" id="IPR035965">
    <property type="entry name" value="PAS-like_dom_sf"/>
</dbReference>
<dbReference type="SUPFAM" id="SSF141868">
    <property type="entry name" value="EAL domain-like"/>
    <property type="match status" value="1"/>
</dbReference>
<evidence type="ECO:0008006" key="9">
    <source>
        <dbReference type="Google" id="ProtNLM"/>
    </source>
</evidence>
<evidence type="ECO:0000259" key="3">
    <source>
        <dbReference type="PROSITE" id="PS50112"/>
    </source>
</evidence>
<evidence type="ECO:0000256" key="1">
    <source>
        <dbReference type="PROSITE-ProRule" id="PRU00169"/>
    </source>
</evidence>
<evidence type="ECO:0000259" key="4">
    <source>
        <dbReference type="PROSITE" id="PS50113"/>
    </source>
</evidence>
<dbReference type="CDD" id="cd00130">
    <property type="entry name" value="PAS"/>
    <property type="match status" value="1"/>
</dbReference>
<dbReference type="InterPro" id="IPR043128">
    <property type="entry name" value="Rev_trsase/Diguanyl_cyclase"/>
</dbReference>
<dbReference type="InterPro" id="IPR052155">
    <property type="entry name" value="Biofilm_reg_signaling"/>
</dbReference>
<evidence type="ECO:0000259" key="5">
    <source>
        <dbReference type="PROSITE" id="PS50883"/>
    </source>
</evidence>
<dbReference type="Proteomes" id="UP000189681">
    <property type="component" value="Unassembled WGS sequence"/>
</dbReference>
<dbReference type="InterPro" id="IPR000014">
    <property type="entry name" value="PAS"/>
</dbReference>
<organism evidence="7 8">
    <name type="scientific">Candidatus Brocadia carolinensis</name>
    <dbReference type="NCBI Taxonomy" id="1004156"/>
    <lineage>
        <taxon>Bacteria</taxon>
        <taxon>Pseudomonadati</taxon>
        <taxon>Planctomycetota</taxon>
        <taxon>Candidatus Brocadiia</taxon>
        <taxon>Candidatus Brocadiales</taxon>
        <taxon>Candidatus Brocadiaceae</taxon>
        <taxon>Candidatus Brocadia</taxon>
    </lineage>
</organism>
<evidence type="ECO:0000259" key="6">
    <source>
        <dbReference type="PROSITE" id="PS50887"/>
    </source>
</evidence>
<dbReference type="Pfam" id="PF00072">
    <property type="entry name" value="Response_reg"/>
    <property type="match status" value="1"/>
</dbReference>
<dbReference type="Gene3D" id="3.30.450.20">
    <property type="entry name" value="PAS domain"/>
    <property type="match status" value="1"/>
</dbReference>
<dbReference type="SUPFAM" id="SSF55073">
    <property type="entry name" value="Nucleotide cyclase"/>
    <property type="match status" value="1"/>
</dbReference>
<dbReference type="SUPFAM" id="SSF55785">
    <property type="entry name" value="PYP-like sensor domain (PAS domain)"/>
    <property type="match status" value="1"/>
</dbReference>
<sequence>MRNRNTMKNNRIKILLVDDDEDDYVITRELFSEITTWKAELDWTKTYDTALEVIRANDYDVYLFDYRLGPGDHTGLDLLHETITLGCKSPIIILTGQGDYQVDMEAIRKGASDYLIKGQTNSFLLEKSIRHAIERKRAEEAIRSARNYAEYLVACSLDMIIAANLNLEITEFNPSAEKMFGYCKSEVLGKSIRILFADAIESRHIIEKILKEKSFSGEINKRKKDGEIFPSFLSASILKDINDKEIGIVGILRDITERNRLIDQLRYNAFHDPLTNLPNRNLFMERLERLLERSKRDRNSAFSVLFLDLDRFKIVNDSLGHLSGDKLLISIAQKLRECMRKSDTVARFGGDEFAILLDNVDDHFNAKFVAERILEALKEPFILDGRKIVVSASIGIVLKGEFYHRPEDILRDADTVMYRAKMLGKARYAIFNIEMHDSAMNFLQLETDLRHAIERSELILYYQPIVSLRTTEIVAVESLVRWQHPQRGLILPDEFIPLAEETREIDRIGYWVIQQACAQNKRWHDMGFSNITVTVNISLLQFRRKELPEQIGTIIKNTGLPADAFELEITESTVMESKGLVLEIFKELNKMKIHLMMDDFGIGFSSINSLKHLPFSTLKIDRSLILDIDTNPDASAIVKSIIDMAHTLKIKVIAEGVETQGQLELLRSYNCDYAQGFLLYNPMSAEEITNLLRQKNKKILDTKSNITREYIPSTGQ</sequence>
<dbReference type="SMART" id="SM00267">
    <property type="entry name" value="GGDEF"/>
    <property type="match status" value="1"/>
</dbReference>